<dbReference type="Pfam" id="PF01510">
    <property type="entry name" value="Amidase_2"/>
    <property type="match status" value="1"/>
</dbReference>
<evidence type="ECO:0000256" key="1">
    <source>
        <dbReference type="ARBA" id="ARBA00001561"/>
    </source>
</evidence>
<evidence type="ECO:0000313" key="7">
    <source>
        <dbReference type="Proteomes" id="UP001596395"/>
    </source>
</evidence>
<keyword evidence="4" id="KW-0961">Cell wall biogenesis/degradation</keyword>
<dbReference type="Gene3D" id="3.40.80.10">
    <property type="entry name" value="Peptidoglycan recognition protein-like"/>
    <property type="match status" value="1"/>
</dbReference>
<evidence type="ECO:0000256" key="4">
    <source>
        <dbReference type="ARBA" id="ARBA00023316"/>
    </source>
</evidence>
<dbReference type="InterPro" id="IPR036505">
    <property type="entry name" value="Amidase/PGRP_sf"/>
</dbReference>
<evidence type="ECO:0000313" key="6">
    <source>
        <dbReference type="EMBL" id="MFC6952096.1"/>
    </source>
</evidence>
<dbReference type="PROSITE" id="PS51318">
    <property type="entry name" value="TAT"/>
    <property type="match status" value="1"/>
</dbReference>
<dbReference type="SUPFAM" id="SSF55846">
    <property type="entry name" value="N-acetylmuramoyl-L-alanine amidase-like"/>
    <property type="match status" value="1"/>
</dbReference>
<dbReference type="RefSeq" id="WP_336349089.1">
    <property type="nucleotide sequence ID" value="NZ_JAZAQL010000001.1"/>
</dbReference>
<feature type="domain" description="N-acetylmuramoyl-L-alanine amidase" evidence="5">
    <location>
        <begin position="46"/>
        <end position="196"/>
    </location>
</feature>
<dbReference type="Gene3D" id="2.30.30.40">
    <property type="entry name" value="SH3 Domains"/>
    <property type="match status" value="1"/>
</dbReference>
<sequence length="368" mass="39954">MNGSRRDILRATGTGLGALALGGLATTTSAATDPTDDWRPADDSNFEYASRGPSDVRWIVVHTIEGSYEGCISWFQNPDSNVSSHYVVGNQPDQTTKMVRLDDVAWTQGNGPYNDTGVSIELEGYADETDFNDAIYQQTADIIQYVCDAYDVPAQHPTYDLAPCSAYDGDGGVIGHEQVPSPYDCDQVTGGKQDPGSTFDWDYLMSLVDDGGSGGGGSDPTFADGDIVHNTTDLNTREQPGTDAALVDTIPADSRAEIVNGPVDEDGYTWWGLHWQDQDVWGWSVEQYLDAGAPQKFVMDELVETTADVYVREQPGLDATAIKVMPASTDGQIVNGPVDEDGYTWWGVHFTDGEDLWAWCPGEFLGSR</sequence>
<dbReference type="SMART" id="SM00644">
    <property type="entry name" value="Ami_2"/>
    <property type="match status" value="1"/>
</dbReference>
<gene>
    <name evidence="6" type="ORF">ACFQGB_04400</name>
</gene>
<evidence type="ECO:0000256" key="3">
    <source>
        <dbReference type="ARBA" id="ARBA00022801"/>
    </source>
</evidence>
<dbReference type="EC" id="3.5.1.28" evidence="2"/>
<organism evidence="6 7">
    <name type="scientific">Halorubellus litoreus</name>
    <dbReference type="NCBI Taxonomy" id="755308"/>
    <lineage>
        <taxon>Archaea</taxon>
        <taxon>Methanobacteriati</taxon>
        <taxon>Methanobacteriota</taxon>
        <taxon>Stenosarchaea group</taxon>
        <taxon>Halobacteria</taxon>
        <taxon>Halobacteriales</taxon>
        <taxon>Halorubellaceae</taxon>
        <taxon>Halorubellus</taxon>
    </lineage>
</organism>
<dbReference type="EMBL" id="JBHSXN010000001">
    <property type="protein sequence ID" value="MFC6952096.1"/>
    <property type="molecule type" value="Genomic_DNA"/>
</dbReference>
<accession>A0ABD5VGV9</accession>
<dbReference type="AlphaFoldDB" id="A0ABD5VGV9"/>
<dbReference type="PANTHER" id="PTHR30417:SF1">
    <property type="entry name" value="N-ACETYLMURAMOYL-L-ALANINE AMIDASE AMID"/>
    <property type="match status" value="1"/>
</dbReference>
<proteinExistence type="predicted"/>
<evidence type="ECO:0000256" key="2">
    <source>
        <dbReference type="ARBA" id="ARBA00011901"/>
    </source>
</evidence>
<name>A0ABD5VGV9_9EURY</name>
<comment type="catalytic activity">
    <reaction evidence="1">
        <text>Hydrolyzes the link between N-acetylmuramoyl residues and L-amino acid residues in certain cell-wall glycopeptides.</text>
        <dbReference type="EC" id="3.5.1.28"/>
    </reaction>
</comment>
<keyword evidence="3 6" id="KW-0378">Hydrolase</keyword>
<dbReference type="CDD" id="cd06583">
    <property type="entry name" value="PGRP"/>
    <property type="match status" value="1"/>
</dbReference>
<dbReference type="InterPro" id="IPR051206">
    <property type="entry name" value="NAMLAA_amidase_2"/>
</dbReference>
<reference evidence="6 7" key="1">
    <citation type="journal article" date="2019" name="Int. J. Syst. Evol. Microbiol.">
        <title>The Global Catalogue of Microorganisms (GCM) 10K type strain sequencing project: providing services to taxonomists for standard genome sequencing and annotation.</title>
        <authorList>
            <consortium name="The Broad Institute Genomics Platform"/>
            <consortium name="The Broad Institute Genome Sequencing Center for Infectious Disease"/>
            <person name="Wu L."/>
            <person name="Ma J."/>
        </authorList>
    </citation>
    <scope>NUCLEOTIDE SEQUENCE [LARGE SCALE GENOMIC DNA]</scope>
    <source>
        <strain evidence="6 7">GX26</strain>
    </source>
</reference>
<keyword evidence="7" id="KW-1185">Reference proteome</keyword>
<evidence type="ECO:0000259" key="5">
    <source>
        <dbReference type="SMART" id="SM00644"/>
    </source>
</evidence>
<comment type="caution">
    <text evidence="6">The sequence shown here is derived from an EMBL/GenBank/DDBJ whole genome shotgun (WGS) entry which is preliminary data.</text>
</comment>
<dbReference type="GO" id="GO:0071555">
    <property type="term" value="P:cell wall organization"/>
    <property type="evidence" value="ECO:0007669"/>
    <property type="project" value="UniProtKB-KW"/>
</dbReference>
<dbReference type="InterPro" id="IPR002502">
    <property type="entry name" value="Amidase_domain"/>
</dbReference>
<protein>
    <recommendedName>
        <fullName evidence="2">N-acetylmuramoyl-L-alanine amidase</fullName>
        <ecNumber evidence="2">3.5.1.28</ecNumber>
    </recommendedName>
</protein>
<dbReference type="Proteomes" id="UP001596395">
    <property type="component" value="Unassembled WGS sequence"/>
</dbReference>
<dbReference type="GO" id="GO:0008745">
    <property type="term" value="F:N-acetylmuramoyl-L-alanine amidase activity"/>
    <property type="evidence" value="ECO:0007669"/>
    <property type="project" value="UniProtKB-EC"/>
</dbReference>
<dbReference type="PANTHER" id="PTHR30417">
    <property type="entry name" value="N-ACETYLMURAMOYL-L-ALANINE AMIDASE AMID"/>
    <property type="match status" value="1"/>
</dbReference>
<dbReference type="InterPro" id="IPR006311">
    <property type="entry name" value="TAT_signal"/>
</dbReference>